<feature type="coiled-coil region" evidence="1">
    <location>
        <begin position="469"/>
        <end position="535"/>
    </location>
</feature>
<dbReference type="Proteomes" id="UP000471633">
    <property type="component" value="Unassembled WGS sequence"/>
</dbReference>
<feature type="compositionally biased region" description="Low complexity" evidence="2">
    <location>
        <begin position="830"/>
        <end position="843"/>
    </location>
</feature>
<proteinExistence type="predicted"/>
<name>A0A922S7A3_SCHHA</name>
<gene>
    <name evidence="3" type="ORF">MS3_00002166</name>
</gene>
<feature type="compositionally biased region" description="Polar residues" evidence="2">
    <location>
        <begin position="264"/>
        <end position="282"/>
    </location>
</feature>
<organism evidence="3 4">
    <name type="scientific">Schistosoma haematobium</name>
    <name type="common">Blood fluke</name>
    <dbReference type="NCBI Taxonomy" id="6185"/>
    <lineage>
        <taxon>Eukaryota</taxon>
        <taxon>Metazoa</taxon>
        <taxon>Spiralia</taxon>
        <taxon>Lophotrochozoa</taxon>
        <taxon>Platyhelminthes</taxon>
        <taxon>Trematoda</taxon>
        <taxon>Digenea</taxon>
        <taxon>Strigeidida</taxon>
        <taxon>Schistosomatoidea</taxon>
        <taxon>Schistosomatidae</taxon>
        <taxon>Schistosoma</taxon>
    </lineage>
</organism>
<dbReference type="RefSeq" id="XP_051075194.1">
    <property type="nucleotide sequence ID" value="XM_051209736.1"/>
</dbReference>
<keyword evidence="4" id="KW-1185">Reference proteome</keyword>
<evidence type="ECO:0000313" key="4">
    <source>
        <dbReference type="Proteomes" id="UP000471633"/>
    </source>
</evidence>
<reference evidence="3" key="4">
    <citation type="journal article" date="2022" name="PLoS Pathog.">
        <title>Chromosome-level genome of Schistosoma haematobium underpins genome-wide explorations of molecular variation.</title>
        <authorList>
            <person name="Stroehlein A.J."/>
            <person name="Korhonen P.K."/>
            <person name="Lee V.V."/>
            <person name="Ralph S.A."/>
            <person name="Mentink-Kane M."/>
            <person name="You H."/>
            <person name="McManus D.P."/>
            <person name="Tchuente L.T."/>
            <person name="Stothard J.R."/>
            <person name="Kaur P."/>
            <person name="Dudchenko O."/>
            <person name="Aiden E.L."/>
            <person name="Yang B."/>
            <person name="Yang H."/>
            <person name="Emery A.M."/>
            <person name="Webster B.L."/>
            <person name="Brindley P.J."/>
            <person name="Rollinson D."/>
            <person name="Chang B.C.H."/>
            <person name="Gasser R.B."/>
            <person name="Young N.D."/>
        </authorList>
    </citation>
    <scope>NUCLEOTIDE SEQUENCE</scope>
</reference>
<dbReference type="PANTHER" id="PTHR18911:SF5">
    <property type="entry name" value="COILED-COIL DOMAIN-CONTAINING PROTEIN 186"/>
    <property type="match status" value="1"/>
</dbReference>
<accession>A0A922S7A3</accession>
<dbReference type="GO" id="GO:0005802">
    <property type="term" value="C:trans-Golgi network"/>
    <property type="evidence" value="ECO:0007669"/>
    <property type="project" value="TreeGrafter"/>
</dbReference>
<dbReference type="EMBL" id="AMPZ03000001">
    <property type="protein sequence ID" value="KAH9596510.1"/>
    <property type="molecule type" value="Genomic_DNA"/>
</dbReference>
<reference evidence="3" key="3">
    <citation type="submission" date="2021-06" db="EMBL/GenBank/DDBJ databases">
        <title>Chromosome-level genome assembly for S. haematobium.</title>
        <authorList>
            <person name="Stroehlein A.J."/>
        </authorList>
    </citation>
    <scope>NUCLEOTIDE SEQUENCE</scope>
</reference>
<keyword evidence="1" id="KW-0175">Coiled coil</keyword>
<reference evidence="3" key="1">
    <citation type="journal article" date="2012" name="Nat. Genet.">
        <title>Whole-genome sequence of Schistosoma haematobium.</title>
        <authorList>
            <person name="Young N.D."/>
            <person name="Jex A.R."/>
            <person name="Li B."/>
            <person name="Liu S."/>
            <person name="Yang L."/>
            <person name="Xiong Z."/>
            <person name="Li Y."/>
            <person name="Cantacessi C."/>
            <person name="Hall R.S."/>
            <person name="Xu X."/>
            <person name="Chen F."/>
            <person name="Wu X."/>
            <person name="Zerlotini A."/>
            <person name="Oliveira G."/>
            <person name="Hofmann A."/>
            <person name="Zhang G."/>
            <person name="Fang X."/>
            <person name="Kang Y."/>
            <person name="Campbell B.E."/>
            <person name="Loukas A."/>
            <person name="Ranganathan S."/>
            <person name="Rollinson D."/>
            <person name="Rinaldi G."/>
            <person name="Brindley P.J."/>
            <person name="Yang H."/>
            <person name="Wang J."/>
            <person name="Wang J."/>
            <person name="Gasser R.B."/>
        </authorList>
    </citation>
    <scope>NUCLEOTIDE SEQUENCE</scope>
</reference>
<sequence length="857" mass="96687">MLPKQLPYTSDDINISESTLSNHGSDLFSNTQQINPSSVNSNALDSNISPETNHNGKSLLVEAVSSQTTDNAKTISYQLPTNSGYESLSLSSKKDDIIPSSALLQEISVNTDAYQPSSDFPYNENVLSDSVHQSDNLLLHKQVETLTCKLMASQDQIDRLLEEKRIWVENMQHANNSKESNHQVTPGELRGRWIQAKNLAETYKREKESMVIKYAQSEQKRIQLEQQIHSLECKIGRLFNSNNFEQHQQTEGTEKTDDTDKSSVKNQPHKTSVINSSIANNDSNEKSKIEHLQKDLALAREQIESLSKKQSTNESRISALTSKLSQVQESLKSEQKKSSSLNENLNRVNKSLENALKQAKEAERLREREAERLCSEVALQEAQTSLKQLRIENDTLKQQLKALENVKSDLEKSQSHIDELTSKLSSANDLTLELQSCKRRVDQLSDFTRRLTERHANLQAEHLVTLSSLEETKNLLIEKGEEIVQLNEKHESERKDSEGKMNTLQCELNDLSVKLNQLNESENWLKIQLKEEKERATAIRKRDAARIKDISREVTRLSHYQNKTNQSDCCHPTINPPSDLENESNSKSSTNSLDGSLKSLDLTQIISERENEKLVSPVSTLPMKIAITNQSDDCLSSSVNNNNKIDNCESTVVEISSNFNCSERDVLLEKIDRLQRSQVKLTDKIEFFQEHCYQLTEELNKKSRVIQDLLVSIDKHCGSTNSFIDDNNHSNRKMLNLNHKYNSIISSLSSGSVKTKTADTGSCLGDNTQKLQNLLEDTIFKNITLKENLNKLGLEISSLRLTHGRILNSVCDLCKISIEDILKTSGKSIHQSQHSNNHSAAQSKSEPPIFQNGGVNA</sequence>
<feature type="region of interest" description="Disordered" evidence="2">
    <location>
        <begin position="561"/>
        <end position="595"/>
    </location>
</feature>
<feature type="region of interest" description="Disordered" evidence="2">
    <location>
        <begin position="247"/>
        <end position="290"/>
    </location>
</feature>
<dbReference type="AlphaFoldDB" id="A0A922S7A3"/>
<evidence type="ECO:0000256" key="1">
    <source>
        <dbReference type="SAM" id="Coils"/>
    </source>
</evidence>
<dbReference type="GO" id="GO:0031267">
    <property type="term" value="F:small GTPase binding"/>
    <property type="evidence" value="ECO:0007669"/>
    <property type="project" value="TreeGrafter"/>
</dbReference>
<feature type="region of interest" description="Disordered" evidence="2">
    <location>
        <begin position="829"/>
        <end position="857"/>
    </location>
</feature>
<evidence type="ECO:0000313" key="3">
    <source>
        <dbReference type="EMBL" id="KAH9596510.1"/>
    </source>
</evidence>
<dbReference type="CTD" id="24595949"/>
<dbReference type="GO" id="GO:0099518">
    <property type="term" value="P:vesicle cytoskeletal trafficking"/>
    <property type="evidence" value="ECO:0007669"/>
    <property type="project" value="TreeGrafter"/>
</dbReference>
<dbReference type="PANTHER" id="PTHR18911">
    <property type="entry name" value="CTCL TUMOR ANTIGEN HD-CL-01"/>
    <property type="match status" value="1"/>
</dbReference>
<protein>
    <submittedName>
        <fullName evidence="3">Uncharacterized protein</fullName>
    </submittedName>
</protein>
<dbReference type="GeneID" id="24595949"/>
<feature type="coiled-coil region" evidence="1">
    <location>
        <begin position="200"/>
        <end position="234"/>
    </location>
</feature>
<feature type="compositionally biased region" description="Low complexity" evidence="2">
    <location>
        <begin position="583"/>
        <end position="595"/>
    </location>
</feature>
<feature type="compositionally biased region" description="Basic and acidic residues" evidence="2">
    <location>
        <begin position="252"/>
        <end position="263"/>
    </location>
</feature>
<dbReference type="InterPro" id="IPR038830">
    <property type="entry name" value="CCDC186"/>
</dbReference>
<comment type="caution">
    <text evidence="3">The sequence shown here is derived from an EMBL/GenBank/DDBJ whole genome shotgun (WGS) entry which is preliminary data.</text>
</comment>
<reference evidence="3" key="2">
    <citation type="journal article" date="2019" name="Gigascience">
        <title>High-quality Schistosoma haematobium genome achieved by single-molecule and long-range sequencing.</title>
        <authorList>
            <person name="Stroehlein A.J."/>
            <person name="Korhonen P.K."/>
            <person name="Chong T.M."/>
            <person name="Lim Y.L."/>
            <person name="Chan K.G."/>
            <person name="Webster B."/>
            <person name="Rollinson D."/>
            <person name="Brindley P.J."/>
            <person name="Gasser R.B."/>
            <person name="Young N.D."/>
        </authorList>
    </citation>
    <scope>NUCLEOTIDE SEQUENCE</scope>
</reference>
<evidence type="ECO:0000256" key="2">
    <source>
        <dbReference type="SAM" id="MobiDB-lite"/>
    </source>
</evidence>